<feature type="compositionally biased region" description="Gly residues" evidence="16">
    <location>
        <begin position="553"/>
        <end position="563"/>
    </location>
</feature>
<organism evidence="20 21">
    <name type="scientific">Muntiacus muntjak</name>
    <name type="common">Barking deer</name>
    <name type="synonym">Indian muntjac</name>
    <dbReference type="NCBI Taxonomy" id="9888"/>
    <lineage>
        <taxon>Eukaryota</taxon>
        <taxon>Metazoa</taxon>
        <taxon>Chordata</taxon>
        <taxon>Craniata</taxon>
        <taxon>Vertebrata</taxon>
        <taxon>Euteleostomi</taxon>
        <taxon>Mammalia</taxon>
        <taxon>Eutheria</taxon>
        <taxon>Laurasiatheria</taxon>
        <taxon>Artiodactyla</taxon>
        <taxon>Ruminantia</taxon>
        <taxon>Pecora</taxon>
        <taxon>Cervidae</taxon>
        <taxon>Muntiacinae</taxon>
        <taxon>Muntiacus</taxon>
    </lineage>
</organism>
<comment type="caution">
    <text evidence="20">The sequence shown here is derived from an EMBL/GenBank/DDBJ whole genome shotgun (WGS) entry which is preliminary data.</text>
</comment>
<dbReference type="PRINTS" id="PR00692">
    <property type="entry name" value="CD4TCANTIGEN"/>
</dbReference>
<feature type="compositionally biased region" description="Polar residues" evidence="16">
    <location>
        <begin position="516"/>
        <end position="530"/>
    </location>
</feature>
<keyword evidence="10" id="KW-0564">Palmitate</keyword>
<evidence type="ECO:0000256" key="7">
    <source>
        <dbReference type="ARBA" id="ARBA00022989"/>
    </source>
</evidence>
<dbReference type="InterPro" id="IPR000973">
    <property type="entry name" value="CD4"/>
</dbReference>
<dbReference type="InterPro" id="IPR008424">
    <property type="entry name" value="Ig_C2-set"/>
</dbReference>
<sequence length="573" mass="63077">MCPRTSLRHLFLVLQLVILLAGTQGKTVVLGKAGDQAELPCQASEKKKLAFSWKDSSQLKILGYYGYFLHKGNSELSHRVESKLNLWDQGSFPLIIKNLRVTDSGTYTCEVDNKKLQVELQVFRLTASSDFRVLLGQSLTLSLESPPGSNPSVQCKDPGNNRKVDLKSLSLAQVGLQDSGTWTCTIFQSQQTLEIKIPIMVLAFQKAPKTVYVKEGEQAEFSFPLTFEDENLSGELSWEQANGDSSSQSWVTFTLTNREVKVLKTHKDLKLLVGEKLPLHFTLLRTLPQYAGSGILTLDLTKGTLRQEVKLVVMRVTKTPNSLTCEVLGPSLPRLTLNLKMGNQSMKGSNQSKSVTALEPEAGVWRCLLSDRGKVLLESEINVLPSDLTQAWPKFLPVVLGIICLLVLTVFCIVCVKCWHRRVSEPSPDVLAPPQDTQDPEAGPATRVSCVCDPLLLWLPLPTAYSLTACWAPKAHSQFWDRWPTRPQPWPLPSQLSPHPHPRASPQGQLPFRSPRPSQLASFSLDSARQNGCLKSRGSLVRRRPASAPSKELGGGSGEGGEGGEGRREGDAG</sequence>
<keyword evidence="5" id="KW-0677">Repeat</keyword>
<dbReference type="GO" id="GO:0009986">
    <property type="term" value="C:cell surface"/>
    <property type="evidence" value="ECO:0007669"/>
    <property type="project" value="UniProtKB-ARBA"/>
</dbReference>
<evidence type="ECO:0000256" key="17">
    <source>
        <dbReference type="SAM" id="Phobius"/>
    </source>
</evidence>
<keyword evidence="11" id="KW-1015">Disulfide bond</keyword>
<dbReference type="InterPro" id="IPR003599">
    <property type="entry name" value="Ig_sub"/>
</dbReference>
<dbReference type="GO" id="GO:0007155">
    <property type="term" value="P:cell adhesion"/>
    <property type="evidence" value="ECO:0007669"/>
    <property type="project" value="InterPro"/>
</dbReference>
<keyword evidence="3" id="KW-1003">Cell membrane</keyword>
<dbReference type="Pfam" id="PF09191">
    <property type="entry name" value="CD4-extracel"/>
    <property type="match status" value="1"/>
</dbReference>
<dbReference type="EMBL" id="VCEA01000002">
    <property type="protein sequence ID" value="KAB0352513.1"/>
    <property type="molecule type" value="Genomic_DNA"/>
</dbReference>
<gene>
    <name evidence="20" type="ORF">FD754_017370</name>
</gene>
<dbReference type="InterPro" id="IPR036179">
    <property type="entry name" value="Ig-like_dom_sf"/>
</dbReference>
<dbReference type="Proteomes" id="UP000326458">
    <property type="component" value="Unassembled WGS sequence"/>
</dbReference>
<dbReference type="Pfam" id="PF05790">
    <property type="entry name" value="C2-set"/>
    <property type="match status" value="2"/>
</dbReference>
<dbReference type="FunFam" id="2.60.40.10:FF:001221">
    <property type="entry name" value="T-cell surface glycoprotein CD4"/>
    <property type="match status" value="1"/>
</dbReference>
<protein>
    <recommendedName>
        <fullName evidence="2">T-cell surface glycoprotein CD4</fullName>
    </recommendedName>
    <alternativeName>
        <fullName evidence="15">T-cell surface antigen T4/Leu-3</fullName>
    </alternativeName>
</protein>
<dbReference type="SMART" id="SM00406">
    <property type="entry name" value="IGv"/>
    <property type="match status" value="1"/>
</dbReference>
<feature type="transmembrane region" description="Helical" evidence="17">
    <location>
        <begin position="395"/>
        <end position="416"/>
    </location>
</feature>
<evidence type="ECO:0000256" key="5">
    <source>
        <dbReference type="ARBA" id="ARBA00022737"/>
    </source>
</evidence>
<evidence type="ECO:0000256" key="11">
    <source>
        <dbReference type="ARBA" id="ARBA00023157"/>
    </source>
</evidence>
<keyword evidence="21" id="KW-1185">Reference proteome</keyword>
<dbReference type="PANTHER" id="PTHR11422">
    <property type="entry name" value="T-CELL SURFACE GLYCOPROTEIN CD4"/>
    <property type="match status" value="1"/>
</dbReference>
<dbReference type="FunFam" id="2.60.40.10:FF:001105">
    <property type="entry name" value="T-cell surface glycoprotein CD4"/>
    <property type="match status" value="1"/>
</dbReference>
<keyword evidence="6" id="KW-0391">Immunity</keyword>
<keyword evidence="13" id="KW-0449">Lipoprotein</keyword>
<dbReference type="GO" id="GO:0002250">
    <property type="term" value="P:adaptive immune response"/>
    <property type="evidence" value="ECO:0007669"/>
    <property type="project" value="UniProtKB-KW"/>
</dbReference>
<reference evidence="20 21" key="1">
    <citation type="submission" date="2019-06" db="EMBL/GenBank/DDBJ databases">
        <title>Discovery of a novel chromosome fission-fusion reversal in muntjac.</title>
        <authorList>
            <person name="Mudd A.B."/>
            <person name="Bredeson J.V."/>
            <person name="Baum R."/>
            <person name="Hockemeyer D."/>
            <person name="Rokhsar D.S."/>
        </authorList>
    </citation>
    <scope>NUCLEOTIDE SEQUENCE [LARGE SCALE GENOMIC DNA]</scope>
    <source>
        <strain evidence="20">UTSW_UCB_Mm</strain>
        <tissue evidence="20">Fibroblast cell line</tissue>
    </source>
</reference>
<dbReference type="InterPro" id="IPR013151">
    <property type="entry name" value="Immunoglobulin_dom"/>
</dbReference>
<name>A0A5N3VTP5_MUNMU</name>
<evidence type="ECO:0000256" key="18">
    <source>
        <dbReference type="SAM" id="SignalP"/>
    </source>
</evidence>
<evidence type="ECO:0000259" key="19">
    <source>
        <dbReference type="PROSITE" id="PS50835"/>
    </source>
</evidence>
<keyword evidence="4 17" id="KW-0812">Transmembrane</keyword>
<dbReference type="InterPro" id="IPR015274">
    <property type="entry name" value="CD4-extracel"/>
</dbReference>
<evidence type="ECO:0000256" key="2">
    <source>
        <dbReference type="ARBA" id="ARBA00016522"/>
    </source>
</evidence>
<feature type="compositionally biased region" description="Basic and acidic residues" evidence="16">
    <location>
        <begin position="564"/>
        <end position="573"/>
    </location>
</feature>
<evidence type="ECO:0000256" key="14">
    <source>
        <dbReference type="ARBA" id="ARBA00023319"/>
    </source>
</evidence>
<evidence type="ECO:0000256" key="12">
    <source>
        <dbReference type="ARBA" id="ARBA00023180"/>
    </source>
</evidence>
<evidence type="ECO:0000313" key="21">
    <source>
        <dbReference type="Proteomes" id="UP000326458"/>
    </source>
</evidence>
<comment type="subcellular location">
    <subcellularLocation>
        <location evidence="1">Cell membrane</location>
        <topology evidence="1">Single-pass type I membrane protein</topology>
    </subcellularLocation>
</comment>
<keyword evidence="12" id="KW-0325">Glycoprotein</keyword>
<evidence type="ECO:0000256" key="9">
    <source>
        <dbReference type="ARBA" id="ARBA00023136"/>
    </source>
</evidence>
<keyword evidence="9 17" id="KW-0472">Membrane</keyword>
<keyword evidence="7 17" id="KW-1133">Transmembrane helix</keyword>
<dbReference type="GO" id="GO:0005886">
    <property type="term" value="C:plasma membrane"/>
    <property type="evidence" value="ECO:0007669"/>
    <property type="project" value="UniProtKB-SubCell"/>
</dbReference>
<evidence type="ECO:0000313" key="20">
    <source>
        <dbReference type="EMBL" id="KAB0352513.1"/>
    </source>
</evidence>
<dbReference type="PANTHER" id="PTHR11422:SF0">
    <property type="entry name" value="T-CELL SURFACE GLYCOPROTEIN CD4"/>
    <property type="match status" value="1"/>
</dbReference>
<dbReference type="Gene3D" id="2.60.40.10">
    <property type="entry name" value="Immunoglobulins"/>
    <property type="match status" value="4"/>
</dbReference>
<dbReference type="InterPro" id="IPR007110">
    <property type="entry name" value="Ig-like_dom"/>
</dbReference>
<dbReference type="SMART" id="SM00409">
    <property type="entry name" value="IG"/>
    <property type="match status" value="3"/>
</dbReference>
<evidence type="ECO:0000256" key="13">
    <source>
        <dbReference type="ARBA" id="ARBA00023288"/>
    </source>
</evidence>
<evidence type="ECO:0000256" key="16">
    <source>
        <dbReference type="SAM" id="MobiDB-lite"/>
    </source>
</evidence>
<dbReference type="Pfam" id="PF00047">
    <property type="entry name" value="ig"/>
    <property type="match status" value="1"/>
</dbReference>
<dbReference type="PROSITE" id="PS50835">
    <property type="entry name" value="IG_LIKE"/>
    <property type="match status" value="1"/>
</dbReference>
<evidence type="ECO:0000256" key="4">
    <source>
        <dbReference type="ARBA" id="ARBA00022692"/>
    </source>
</evidence>
<evidence type="ECO:0000256" key="8">
    <source>
        <dbReference type="ARBA" id="ARBA00023130"/>
    </source>
</evidence>
<evidence type="ECO:0000256" key="3">
    <source>
        <dbReference type="ARBA" id="ARBA00022475"/>
    </source>
</evidence>
<feature type="signal peptide" evidence="18">
    <location>
        <begin position="1"/>
        <end position="25"/>
    </location>
</feature>
<feature type="chain" id="PRO_5024310227" description="T-cell surface glycoprotein CD4" evidence="18">
    <location>
        <begin position="26"/>
        <end position="573"/>
    </location>
</feature>
<accession>A0A5N3VTP5</accession>
<dbReference type="InterPro" id="IPR013783">
    <property type="entry name" value="Ig-like_fold"/>
</dbReference>
<evidence type="ECO:0000256" key="1">
    <source>
        <dbReference type="ARBA" id="ARBA00004251"/>
    </source>
</evidence>
<dbReference type="AlphaFoldDB" id="A0A5N3VTP5"/>
<proteinExistence type="predicted"/>
<evidence type="ECO:0000256" key="10">
    <source>
        <dbReference type="ARBA" id="ARBA00023139"/>
    </source>
</evidence>
<dbReference type="FunFam" id="2.60.40.10:FF:001253">
    <property type="entry name" value="T-cell surface glycoprotein CD4"/>
    <property type="match status" value="1"/>
</dbReference>
<dbReference type="GO" id="GO:0015026">
    <property type="term" value="F:coreceptor activity"/>
    <property type="evidence" value="ECO:0007669"/>
    <property type="project" value="InterPro"/>
</dbReference>
<dbReference type="InterPro" id="IPR013106">
    <property type="entry name" value="Ig_V-set"/>
</dbReference>
<feature type="domain" description="Ig-like" evidence="19">
    <location>
        <begin position="3"/>
        <end position="121"/>
    </location>
</feature>
<keyword evidence="14" id="KW-0393">Immunoglobulin domain</keyword>
<keyword evidence="8" id="KW-1064">Adaptive immunity</keyword>
<feature type="region of interest" description="Disordered" evidence="16">
    <location>
        <begin position="490"/>
        <end position="573"/>
    </location>
</feature>
<evidence type="ECO:0000256" key="6">
    <source>
        <dbReference type="ARBA" id="ARBA00022859"/>
    </source>
</evidence>
<dbReference type="SUPFAM" id="SSF48726">
    <property type="entry name" value="Immunoglobulin"/>
    <property type="match status" value="4"/>
</dbReference>
<keyword evidence="18" id="KW-0732">Signal</keyword>
<evidence type="ECO:0000256" key="15">
    <source>
        <dbReference type="ARBA" id="ARBA00029974"/>
    </source>
</evidence>